<feature type="transmembrane region" description="Helical" evidence="1">
    <location>
        <begin position="20"/>
        <end position="39"/>
    </location>
</feature>
<dbReference type="EMBL" id="KL367482">
    <property type="protein sequence ID" value="KFD71537.1"/>
    <property type="molecule type" value="Genomic_DNA"/>
</dbReference>
<protein>
    <submittedName>
        <fullName evidence="2">Uncharacterized protein</fullName>
    </submittedName>
</protein>
<feature type="non-terminal residue" evidence="2">
    <location>
        <position position="1"/>
    </location>
</feature>
<evidence type="ECO:0000256" key="1">
    <source>
        <dbReference type="SAM" id="Phobius"/>
    </source>
</evidence>
<dbReference type="Proteomes" id="UP000030758">
    <property type="component" value="Unassembled WGS sequence"/>
</dbReference>
<keyword evidence="4" id="KW-1185">Reference proteome</keyword>
<evidence type="ECO:0000313" key="4">
    <source>
        <dbReference type="Proteomes" id="UP000030764"/>
    </source>
</evidence>
<proteinExistence type="predicted"/>
<name>A0A085M6A7_9BILA</name>
<keyword evidence="1" id="KW-0472">Membrane</keyword>
<gene>
    <name evidence="2" type="ORF">M513_06409</name>
    <name evidence="3" type="ORF">M514_06409</name>
</gene>
<organism evidence="2 4">
    <name type="scientific">Trichuris suis</name>
    <name type="common">pig whipworm</name>
    <dbReference type="NCBI Taxonomy" id="68888"/>
    <lineage>
        <taxon>Eukaryota</taxon>
        <taxon>Metazoa</taxon>
        <taxon>Ecdysozoa</taxon>
        <taxon>Nematoda</taxon>
        <taxon>Enoplea</taxon>
        <taxon>Dorylaimia</taxon>
        <taxon>Trichinellida</taxon>
        <taxon>Trichuridae</taxon>
        <taxon>Trichuris</taxon>
    </lineage>
</organism>
<feature type="transmembrane region" description="Helical" evidence="1">
    <location>
        <begin position="59"/>
        <end position="78"/>
    </location>
</feature>
<dbReference type="EMBL" id="KL363224">
    <property type="protein sequence ID" value="KFD52753.1"/>
    <property type="molecule type" value="Genomic_DNA"/>
</dbReference>
<keyword evidence="1" id="KW-0812">Transmembrane</keyword>
<evidence type="ECO:0000313" key="3">
    <source>
        <dbReference type="EMBL" id="KFD71537.1"/>
    </source>
</evidence>
<reference evidence="2 4" key="1">
    <citation type="journal article" date="2014" name="Nat. Genet.">
        <title>Genome and transcriptome of the porcine whipworm Trichuris suis.</title>
        <authorList>
            <person name="Jex A.R."/>
            <person name="Nejsum P."/>
            <person name="Schwarz E.M."/>
            <person name="Hu L."/>
            <person name="Young N.D."/>
            <person name="Hall R.S."/>
            <person name="Korhonen P.K."/>
            <person name="Liao S."/>
            <person name="Thamsborg S."/>
            <person name="Xia J."/>
            <person name="Xu P."/>
            <person name="Wang S."/>
            <person name="Scheerlinck J.P."/>
            <person name="Hofmann A."/>
            <person name="Sternberg P.W."/>
            <person name="Wang J."/>
            <person name="Gasser R.B."/>
        </authorList>
    </citation>
    <scope>NUCLEOTIDE SEQUENCE [LARGE SCALE GENOMIC DNA]</scope>
    <source>
        <strain evidence="3">DCEP-RM93F</strain>
        <strain evidence="2">DCEP-RM93M</strain>
    </source>
</reference>
<accession>A0A085M6A7</accession>
<dbReference type="AlphaFoldDB" id="A0A085M6A7"/>
<sequence length="173" mass="20306">TRWLFHHCFIGTFLGRLFRWLLIASVWLLSLGWIDGFLVRRGQVFCDRFIRPFLQPLHGLLVTTFGLLFWARAISFFARRGQLFRNNFVGAFLRFLHGLLDTSFRDRTVNLLVSTRQLLEHRNVDSFLQSLLATRFRRLFWDCMMDFLFVLFVAGRFGGTSSANNFDATTHSS</sequence>
<dbReference type="Proteomes" id="UP000030764">
    <property type="component" value="Unassembled WGS sequence"/>
</dbReference>
<keyword evidence="1" id="KW-1133">Transmembrane helix</keyword>
<evidence type="ECO:0000313" key="2">
    <source>
        <dbReference type="EMBL" id="KFD52753.1"/>
    </source>
</evidence>